<reference evidence="2 3" key="1">
    <citation type="submission" date="2016-07" db="EMBL/GenBank/DDBJ databases">
        <title>Pervasive Adenine N6-methylation of Active Genes in Fungi.</title>
        <authorList>
            <consortium name="DOE Joint Genome Institute"/>
            <person name="Mondo S.J."/>
            <person name="Dannebaum R.O."/>
            <person name="Kuo R.C."/>
            <person name="Labutti K."/>
            <person name="Haridas S."/>
            <person name="Kuo A."/>
            <person name="Salamov A."/>
            <person name="Ahrendt S.R."/>
            <person name="Lipzen A."/>
            <person name="Sullivan W."/>
            <person name="Andreopoulos W.B."/>
            <person name="Clum A."/>
            <person name="Lindquist E."/>
            <person name="Daum C."/>
            <person name="Ramamoorthy G.K."/>
            <person name="Gryganskyi A."/>
            <person name="Culley D."/>
            <person name="Magnuson J.K."/>
            <person name="James T.Y."/>
            <person name="O'Malley M.A."/>
            <person name="Stajich J.E."/>
            <person name="Spatafora J.W."/>
            <person name="Visel A."/>
            <person name="Grigoriev I.V."/>
        </authorList>
    </citation>
    <scope>NUCLEOTIDE SEQUENCE [LARGE SCALE GENOMIC DNA]</scope>
    <source>
        <strain evidence="2 3">NRRL 3301</strain>
    </source>
</reference>
<evidence type="ECO:0000313" key="2">
    <source>
        <dbReference type="EMBL" id="ORX48591.1"/>
    </source>
</evidence>
<dbReference type="Proteomes" id="UP000242146">
    <property type="component" value="Unassembled WGS sequence"/>
</dbReference>
<dbReference type="EMBL" id="MCGT01000029">
    <property type="protein sequence ID" value="ORX48591.1"/>
    <property type="molecule type" value="Genomic_DNA"/>
</dbReference>
<evidence type="ECO:0000256" key="1">
    <source>
        <dbReference type="SAM" id="MobiDB-lite"/>
    </source>
</evidence>
<accession>A0A1X2GAW0</accession>
<feature type="region of interest" description="Disordered" evidence="1">
    <location>
        <begin position="1"/>
        <end position="30"/>
    </location>
</feature>
<keyword evidence="3" id="KW-1185">Reference proteome</keyword>
<protein>
    <submittedName>
        <fullName evidence="2">Uncharacterized protein</fullName>
    </submittedName>
</protein>
<proteinExistence type="predicted"/>
<sequence>MAEQVVNVEEKENRKRKTPPIDDHPGPSQRCAFVSIDDDQKNEQEGDISDIWQAWRQFLCDPDNTKHLMHLCPERHNIIWYGKSLRRRSCLPVDLYNRLATEVPFVDVQEIGTSVIDAVYLVADATSREQMDDRINDLRSIPPNEAQQEARFIADICCTWQVDMTLL</sequence>
<dbReference type="OrthoDB" id="2284897at2759"/>
<feature type="compositionally biased region" description="Basic and acidic residues" evidence="1">
    <location>
        <begin position="8"/>
        <end position="25"/>
    </location>
</feature>
<evidence type="ECO:0000313" key="3">
    <source>
        <dbReference type="Proteomes" id="UP000242146"/>
    </source>
</evidence>
<organism evidence="2 3">
    <name type="scientific">Hesseltinella vesiculosa</name>
    <dbReference type="NCBI Taxonomy" id="101127"/>
    <lineage>
        <taxon>Eukaryota</taxon>
        <taxon>Fungi</taxon>
        <taxon>Fungi incertae sedis</taxon>
        <taxon>Mucoromycota</taxon>
        <taxon>Mucoromycotina</taxon>
        <taxon>Mucoromycetes</taxon>
        <taxon>Mucorales</taxon>
        <taxon>Cunninghamellaceae</taxon>
        <taxon>Hesseltinella</taxon>
    </lineage>
</organism>
<dbReference type="AlphaFoldDB" id="A0A1X2GAW0"/>
<gene>
    <name evidence="2" type="ORF">DM01DRAFT_253029</name>
</gene>
<comment type="caution">
    <text evidence="2">The sequence shown here is derived from an EMBL/GenBank/DDBJ whole genome shotgun (WGS) entry which is preliminary data.</text>
</comment>
<name>A0A1X2GAW0_9FUNG</name>